<dbReference type="EMBL" id="JAUSUY010000014">
    <property type="protein sequence ID" value="MDT3427773.1"/>
    <property type="molecule type" value="Genomic_DNA"/>
</dbReference>
<dbReference type="SUPFAM" id="SSF102114">
    <property type="entry name" value="Radical SAM enzymes"/>
    <property type="match status" value="1"/>
</dbReference>
<accession>A0ABU3HAD5</accession>
<organism evidence="1 2">
    <name type="scientific">Paenibacillus forsythiae</name>
    <dbReference type="NCBI Taxonomy" id="365616"/>
    <lineage>
        <taxon>Bacteria</taxon>
        <taxon>Bacillati</taxon>
        <taxon>Bacillota</taxon>
        <taxon>Bacilli</taxon>
        <taxon>Bacillales</taxon>
        <taxon>Paenibacillaceae</taxon>
        <taxon>Paenibacillus</taxon>
    </lineage>
</organism>
<dbReference type="InterPro" id="IPR058240">
    <property type="entry name" value="rSAM_sf"/>
</dbReference>
<sequence>MDPYLYNKQDNTFPLLDLAEELDLYTVVFTNGMMIDSKLAQALYKRRISLIIKLSSLNESVFSELNHHEIQFVDYREKDGRLTRIPHYLKCLIEAGFSDGLDGNATRLINDVIITRKNMDEITEIIHFSLRNHMLTCIDPLVIKSEAERNRDELAITDSENRILYEKVKSTFSDYDMGMYDLSNCIIHNYGLVYDLEGRIRRCLAVPSDAGTIHDRSLAEHWSRLLEEKQAANLAYHISKTEDIFGVCPGRRYYSFSH</sequence>
<reference evidence="1 2" key="1">
    <citation type="submission" date="2023-07" db="EMBL/GenBank/DDBJ databases">
        <title>Genomic Encyclopedia of Type Strains, Phase IV (KMG-IV): sequencing the most valuable type-strain genomes for metagenomic binning, comparative biology and taxonomic classification.</title>
        <authorList>
            <person name="Goeker M."/>
        </authorList>
    </citation>
    <scope>NUCLEOTIDE SEQUENCE [LARGE SCALE GENOMIC DNA]</scope>
    <source>
        <strain evidence="1 2">T98</strain>
    </source>
</reference>
<evidence type="ECO:0000313" key="2">
    <source>
        <dbReference type="Proteomes" id="UP001248709"/>
    </source>
</evidence>
<dbReference type="InterPro" id="IPR050377">
    <property type="entry name" value="Radical_SAM_PqqE_MftC-like"/>
</dbReference>
<dbReference type="InterPro" id="IPR013785">
    <property type="entry name" value="Aldolase_TIM"/>
</dbReference>
<dbReference type="Proteomes" id="UP001248709">
    <property type="component" value="Unassembled WGS sequence"/>
</dbReference>
<name>A0ABU3HAD5_9BACL</name>
<dbReference type="PANTHER" id="PTHR11228:SF34">
    <property type="entry name" value="TUNGSTEN-CONTAINING ALDEHYDE FERREDOXIN OXIDOREDUCTASE COFACTOR MODIFYING PROTEIN"/>
    <property type="match status" value="1"/>
</dbReference>
<proteinExistence type="predicted"/>
<dbReference type="PANTHER" id="PTHR11228">
    <property type="entry name" value="RADICAL SAM DOMAIN PROTEIN"/>
    <property type="match status" value="1"/>
</dbReference>
<keyword evidence="2" id="KW-1185">Reference proteome</keyword>
<gene>
    <name evidence="1" type="ORF">J2Z22_003349</name>
</gene>
<comment type="caution">
    <text evidence="1">The sequence shown here is derived from an EMBL/GenBank/DDBJ whole genome shotgun (WGS) entry which is preliminary data.</text>
</comment>
<protein>
    <submittedName>
        <fullName evidence="1">MoaA/NifB/PqqE/SkfB family radical SAM enzyme</fullName>
    </submittedName>
</protein>
<dbReference type="Gene3D" id="3.20.20.70">
    <property type="entry name" value="Aldolase class I"/>
    <property type="match status" value="1"/>
</dbReference>
<evidence type="ECO:0000313" key="1">
    <source>
        <dbReference type="EMBL" id="MDT3427773.1"/>
    </source>
</evidence>